<gene>
    <name evidence="2" type="ORF">OSB04_009475</name>
</gene>
<evidence type="ECO:0000256" key="1">
    <source>
        <dbReference type="SAM" id="MobiDB-lite"/>
    </source>
</evidence>
<evidence type="ECO:0000313" key="3">
    <source>
        <dbReference type="Proteomes" id="UP001172457"/>
    </source>
</evidence>
<reference evidence="2" key="1">
    <citation type="submission" date="2023-03" db="EMBL/GenBank/DDBJ databases">
        <title>Chromosome-scale reference genome and RAD-based genetic map of yellow starthistle (Centaurea solstitialis) reveal putative structural variation and QTLs associated with invader traits.</title>
        <authorList>
            <person name="Reatini B."/>
            <person name="Cang F.A."/>
            <person name="Jiang Q."/>
            <person name="Mckibben M.T.W."/>
            <person name="Barker M.S."/>
            <person name="Rieseberg L.H."/>
            <person name="Dlugosch K.M."/>
        </authorList>
    </citation>
    <scope>NUCLEOTIDE SEQUENCE</scope>
    <source>
        <strain evidence="2">CAN-66</strain>
        <tissue evidence="2">Leaf</tissue>
    </source>
</reference>
<dbReference type="Proteomes" id="UP001172457">
    <property type="component" value="Chromosome 3"/>
</dbReference>
<dbReference type="EMBL" id="JARYMX010000003">
    <property type="protein sequence ID" value="KAJ9554861.1"/>
    <property type="molecule type" value="Genomic_DNA"/>
</dbReference>
<organism evidence="2 3">
    <name type="scientific">Centaurea solstitialis</name>
    <name type="common">yellow star-thistle</name>
    <dbReference type="NCBI Taxonomy" id="347529"/>
    <lineage>
        <taxon>Eukaryota</taxon>
        <taxon>Viridiplantae</taxon>
        <taxon>Streptophyta</taxon>
        <taxon>Embryophyta</taxon>
        <taxon>Tracheophyta</taxon>
        <taxon>Spermatophyta</taxon>
        <taxon>Magnoliopsida</taxon>
        <taxon>eudicotyledons</taxon>
        <taxon>Gunneridae</taxon>
        <taxon>Pentapetalae</taxon>
        <taxon>asterids</taxon>
        <taxon>campanulids</taxon>
        <taxon>Asterales</taxon>
        <taxon>Asteraceae</taxon>
        <taxon>Carduoideae</taxon>
        <taxon>Cardueae</taxon>
        <taxon>Centaureinae</taxon>
        <taxon>Centaurea</taxon>
    </lineage>
</organism>
<evidence type="ECO:0000313" key="2">
    <source>
        <dbReference type="EMBL" id="KAJ9554861.1"/>
    </source>
</evidence>
<protein>
    <submittedName>
        <fullName evidence="2">Uncharacterized protein</fullName>
    </submittedName>
</protein>
<dbReference type="AlphaFoldDB" id="A0AA38TGK7"/>
<sequence>MKSVRKNATVMGHNNMTIANKFNLCYVETSPAGPVDTDLWAKEYVLTGPQFTHAKAIQMMFVGTPYQIIRYNVPDASRNKPTLFVPDTPKPSKSRSRSPFPYQSVPQTM</sequence>
<keyword evidence="3" id="KW-1185">Reference proteome</keyword>
<feature type="region of interest" description="Disordered" evidence="1">
    <location>
        <begin position="77"/>
        <end position="109"/>
    </location>
</feature>
<accession>A0AA38TGK7</accession>
<comment type="caution">
    <text evidence="2">The sequence shown here is derived from an EMBL/GenBank/DDBJ whole genome shotgun (WGS) entry which is preliminary data.</text>
</comment>
<proteinExistence type="predicted"/>
<name>A0AA38TGK7_9ASTR</name>